<dbReference type="HAMAP" id="MF_04110">
    <property type="entry name" value="ENDOLYSIN_T4"/>
    <property type="match status" value="1"/>
</dbReference>
<dbReference type="GO" id="GO:0009253">
    <property type="term" value="P:peptidoglycan catabolic process"/>
    <property type="evidence" value="ECO:0007669"/>
    <property type="project" value="InterPro"/>
</dbReference>
<dbReference type="KEGG" id="ptc:phytr_2500"/>
<keyword evidence="9" id="KW-1185">Reference proteome</keyword>
<dbReference type="EC" id="3.2.1.17" evidence="7"/>
<keyword evidence="2 7" id="KW-0929">Antimicrobial</keyword>
<dbReference type="InterPro" id="IPR034690">
    <property type="entry name" value="Endolysin_T4_type"/>
</dbReference>
<dbReference type="InterPro" id="IPR033907">
    <property type="entry name" value="Endolysin_autolysin"/>
</dbReference>
<comment type="similarity">
    <text evidence="7">Belongs to the glycosyl hydrolase 24 family.</text>
</comment>
<dbReference type="GO" id="GO:0042742">
    <property type="term" value="P:defense response to bacterium"/>
    <property type="evidence" value="ECO:0007669"/>
    <property type="project" value="UniProtKB-KW"/>
</dbReference>
<dbReference type="InterPro" id="IPR002196">
    <property type="entry name" value="Glyco_hydro_24"/>
</dbReference>
<reference evidence="8 9" key="1">
    <citation type="submission" date="2018-03" db="EMBL/GenBank/DDBJ databases">
        <title>A gene transfer event suggests a long-term partnership between eustigmatophyte algae and a novel lineage of endosymbiotic bacteria.</title>
        <authorList>
            <person name="Yurchenko T."/>
            <person name="Sevcikova T."/>
            <person name="Pribyl P."/>
            <person name="El Karkouri K."/>
            <person name="Klimes V."/>
            <person name="Amaral R."/>
            <person name="Zbrankova V."/>
            <person name="Kim E."/>
            <person name="Raoult D."/>
            <person name="Santos L.M.A."/>
            <person name="Elias M."/>
        </authorList>
    </citation>
    <scope>NUCLEOTIDE SEQUENCE [LARGE SCALE GENOMIC DNA]</scope>
    <source>
        <strain evidence="8">CCALA 838</strain>
    </source>
</reference>
<protein>
    <recommendedName>
        <fullName evidence="7">Lysozyme</fullName>
        <ecNumber evidence="7">3.2.1.17</ecNumber>
    </recommendedName>
</protein>
<dbReference type="SUPFAM" id="SSF53955">
    <property type="entry name" value="Lysozyme-like"/>
    <property type="match status" value="1"/>
</dbReference>
<evidence type="ECO:0000256" key="4">
    <source>
        <dbReference type="ARBA" id="ARBA00022801"/>
    </source>
</evidence>
<proteinExistence type="inferred from homology"/>
<accession>A0A2P1P7G1</accession>
<dbReference type="InterPro" id="IPR051018">
    <property type="entry name" value="Bacteriophage_GH24"/>
</dbReference>
<comment type="catalytic activity">
    <reaction evidence="1 7">
        <text>Hydrolysis of (1-&gt;4)-beta-linkages between N-acetylmuramic acid and N-acetyl-D-glucosamine residues in a peptidoglycan and between N-acetyl-D-glucosamine residues in chitodextrins.</text>
        <dbReference type="EC" id="3.2.1.17"/>
    </reaction>
</comment>
<keyword evidence="4 7" id="KW-0378">Hydrolase</keyword>
<dbReference type="Pfam" id="PF00959">
    <property type="entry name" value="Phage_lysozyme"/>
    <property type="match status" value="1"/>
</dbReference>
<keyword evidence="6 7" id="KW-0326">Glycosidase</keyword>
<evidence type="ECO:0000256" key="5">
    <source>
        <dbReference type="ARBA" id="ARBA00023200"/>
    </source>
</evidence>
<dbReference type="PANTHER" id="PTHR38107">
    <property type="match status" value="1"/>
</dbReference>
<evidence type="ECO:0000313" key="8">
    <source>
        <dbReference type="EMBL" id="AVP87207.1"/>
    </source>
</evidence>
<gene>
    <name evidence="8" type="ORF">phytr_2500</name>
</gene>
<dbReference type="Proteomes" id="UP000241762">
    <property type="component" value="Chromosome"/>
</dbReference>
<dbReference type="Gene3D" id="1.10.530.40">
    <property type="match status" value="1"/>
</dbReference>
<dbReference type="InterPro" id="IPR023346">
    <property type="entry name" value="Lysozyme-like_dom_sf"/>
</dbReference>
<dbReference type="InterPro" id="IPR023347">
    <property type="entry name" value="Lysozyme_dom_sf"/>
</dbReference>
<evidence type="ECO:0000256" key="1">
    <source>
        <dbReference type="ARBA" id="ARBA00000632"/>
    </source>
</evidence>
<organism evidence="8 9">
    <name type="scientific">Candidatus Phycorickettsia trachydisci</name>
    <dbReference type="NCBI Taxonomy" id="2115978"/>
    <lineage>
        <taxon>Bacteria</taxon>
        <taxon>Pseudomonadati</taxon>
        <taxon>Pseudomonadota</taxon>
        <taxon>Alphaproteobacteria</taxon>
        <taxon>Rickettsiales</taxon>
        <taxon>Rickettsiaceae</taxon>
        <taxon>Candidatus Phycorickettsia</taxon>
    </lineage>
</organism>
<dbReference type="GO" id="GO:0031640">
    <property type="term" value="P:killing of cells of another organism"/>
    <property type="evidence" value="ECO:0007669"/>
    <property type="project" value="UniProtKB-KW"/>
</dbReference>
<evidence type="ECO:0000256" key="6">
    <source>
        <dbReference type="ARBA" id="ARBA00023295"/>
    </source>
</evidence>
<dbReference type="GO" id="GO:0016998">
    <property type="term" value="P:cell wall macromolecule catabolic process"/>
    <property type="evidence" value="ECO:0007669"/>
    <property type="project" value="InterPro"/>
</dbReference>
<name>A0A2P1P7G1_9RICK</name>
<dbReference type="OrthoDB" id="5327667at2"/>
<evidence type="ECO:0000256" key="2">
    <source>
        <dbReference type="ARBA" id="ARBA00022529"/>
    </source>
</evidence>
<dbReference type="PANTHER" id="PTHR38107:SF3">
    <property type="entry name" value="LYSOZYME RRRD-RELATED"/>
    <property type="match status" value="1"/>
</dbReference>
<dbReference type="RefSeq" id="WP_106874078.1">
    <property type="nucleotide sequence ID" value="NZ_CP027845.1"/>
</dbReference>
<dbReference type="AlphaFoldDB" id="A0A2P1P7G1"/>
<keyword evidence="5" id="KW-1035">Host cytoplasm</keyword>
<evidence type="ECO:0000313" key="9">
    <source>
        <dbReference type="Proteomes" id="UP000241762"/>
    </source>
</evidence>
<dbReference type="CDD" id="cd00737">
    <property type="entry name" value="lyz_endolysin_autolysin"/>
    <property type="match status" value="1"/>
</dbReference>
<dbReference type="EMBL" id="CP027845">
    <property type="protein sequence ID" value="AVP87207.1"/>
    <property type="molecule type" value="Genomic_DNA"/>
</dbReference>
<evidence type="ECO:0000256" key="7">
    <source>
        <dbReference type="RuleBase" id="RU003788"/>
    </source>
</evidence>
<dbReference type="GO" id="GO:0003796">
    <property type="term" value="F:lysozyme activity"/>
    <property type="evidence" value="ECO:0007669"/>
    <property type="project" value="UniProtKB-EC"/>
</dbReference>
<evidence type="ECO:0000256" key="3">
    <source>
        <dbReference type="ARBA" id="ARBA00022638"/>
    </source>
</evidence>
<sequence length="144" mass="16563">MKLIEEGFDLIKKFEGFSSRPYVCPAGFLTIGYGHKIKSNENYEVISEEEASLLLEQDVKRAMASVVRNIKFPLNKYQFASLVSFTYNLGGSALQRSTLRQKINYGELESVQSEMLRWVHVRGRKTKGLVIRRLAEIDLFYKCS</sequence>
<keyword evidence="3 7" id="KW-0081">Bacteriolytic enzyme</keyword>